<accession>A0A2N5XZW3</accession>
<dbReference type="GO" id="GO:0006811">
    <property type="term" value="P:monoatomic ion transport"/>
    <property type="evidence" value="ECO:0007669"/>
    <property type="project" value="UniProtKB-KW"/>
</dbReference>
<dbReference type="CDD" id="cd13137">
    <property type="entry name" value="MATE_NorM_like"/>
    <property type="match status" value="1"/>
</dbReference>
<feature type="transmembrane region" description="Helical" evidence="10">
    <location>
        <begin position="281"/>
        <end position="308"/>
    </location>
</feature>
<dbReference type="Pfam" id="PF01554">
    <property type="entry name" value="MatE"/>
    <property type="match status" value="2"/>
</dbReference>
<dbReference type="PANTHER" id="PTHR43298:SF2">
    <property type="entry name" value="FMN_FAD EXPORTER YEEO-RELATED"/>
    <property type="match status" value="1"/>
</dbReference>
<evidence type="ECO:0000256" key="6">
    <source>
        <dbReference type="ARBA" id="ARBA00022989"/>
    </source>
</evidence>
<feature type="transmembrane region" description="Helical" evidence="10">
    <location>
        <begin position="173"/>
        <end position="194"/>
    </location>
</feature>
<evidence type="ECO:0000256" key="10">
    <source>
        <dbReference type="SAM" id="Phobius"/>
    </source>
</evidence>
<keyword evidence="8 10" id="KW-0472">Membrane</keyword>
<evidence type="ECO:0000256" key="9">
    <source>
        <dbReference type="ARBA" id="ARBA00031636"/>
    </source>
</evidence>
<feature type="transmembrane region" description="Helical" evidence="10">
    <location>
        <begin position="21"/>
        <end position="45"/>
    </location>
</feature>
<feature type="transmembrane region" description="Helical" evidence="10">
    <location>
        <begin position="328"/>
        <end position="346"/>
    </location>
</feature>
<evidence type="ECO:0000313" key="12">
    <source>
        <dbReference type="Proteomes" id="UP000234845"/>
    </source>
</evidence>
<name>A0A2N5XZW3_9GAMM</name>
<feature type="transmembrane region" description="Helical" evidence="10">
    <location>
        <begin position="420"/>
        <end position="441"/>
    </location>
</feature>
<evidence type="ECO:0000256" key="7">
    <source>
        <dbReference type="ARBA" id="ARBA00023065"/>
    </source>
</evidence>
<dbReference type="EMBL" id="PKLZ01000011">
    <property type="protein sequence ID" value="PLW81687.1"/>
    <property type="molecule type" value="Genomic_DNA"/>
</dbReference>
<keyword evidence="12" id="KW-1185">Reference proteome</keyword>
<dbReference type="PIRSF" id="PIRSF006603">
    <property type="entry name" value="DinF"/>
    <property type="match status" value="1"/>
</dbReference>
<proteinExistence type="predicted"/>
<feature type="transmembrane region" description="Helical" evidence="10">
    <location>
        <begin position="366"/>
        <end position="383"/>
    </location>
</feature>
<keyword evidence="3" id="KW-0050">Antiport</keyword>
<dbReference type="GO" id="GO:0015297">
    <property type="term" value="F:antiporter activity"/>
    <property type="evidence" value="ECO:0007669"/>
    <property type="project" value="UniProtKB-KW"/>
</dbReference>
<dbReference type="InterPro" id="IPR002528">
    <property type="entry name" value="MATE_fam"/>
</dbReference>
<reference evidence="12" key="1">
    <citation type="submission" date="2017-11" db="EMBL/GenBank/DDBJ databases">
        <title>The draft genome sequence of Chromatocurvus sp. F02.</title>
        <authorList>
            <person name="Du Z.-J."/>
            <person name="Chang Y.-Q."/>
        </authorList>
    </citation>
    <scope>NUCLEOTIDE SEQUENCE [LARGE SCALE GENOMIC DNA]</scope>
    <source>
        <strain evidence="12">F02</strain>
    </source>
</reference>
<dbReference type="PANTHER" id="PTHR43298">
    <property type="entry name" value="MULTIDRUG RESISTANCE PROTEIN NORM-RELATED"/>
    <property type="match status" value="1"/>
</dbReference>
<gene>
    <name evidence="11" type="ORF">CWI75_14590</name>
</gene>
<dbReference type="NCBIfam" id="TIGR00797">
    <property type="entry name" value="matE"/>
    <property type="match status" value="1"/>
</dbReference>
<feature type="transmembrane region" description="Helical" evidence="10">
    <location>
        <begin position="65"/>
        <end position="89"/>
    </location>
</feature>
<dbReference type="RefSeq" id="WP_101522251.1">
    <property type="nucleotide sequence ID" value="NZ_PKLZ01000011.1"/>
</dbReference>
<feature type="transmembrane region" description="Helical" evidence="10">
    <location>
        <begin position="246"/>
        <end position="275"/>
    </location>
</feature>
<keyword evidence="7" id="KW-0406">Ion transport</keyword>
<keyword evidence="6 10" id="KW-1133">Transmembrane helix</keyword>
<keyword evidence="2" id="KW-0813">Transport</keyword>
<evidence type="ECO:0000313" key="11">
    <source>
        <dbReference type="EMBL" id="PLW81687.1"/>
    </source>
</evidence>
<feature type="transmembrane region" description="Helical" evidence="10">
    <location>
        <begin position="200"/>
        <end position="225"/>
    </location>
</feature>
<evidence type="ECO:0000256" key="3">
    <source>
        <dbReference type="ARBA" id="ARBA00022449"/>
    </source>
</evidence>
<dbReference type="GO" id="GO:0005886">
    <property type="term" value="C:plasma membrane"/>
    <property type="evidence" value="ECO:0007669"/>
    <property type="project" value="UniProtKB-SubCell"/>
</dbReference>
<organism evidence="11 12">
    <name type="scientific">Kineobactrum sediminis</name>
    <dbReference type="NCBI Taxonomy" id="1905677"/>
    <lineage>
        <taxon>Bacteria</taxon>
        <taxon>Pseudomonadati</taxon>
        <taxon>Pseudomonadota</taxon>
        <taxon>Gammaproteobacteria</taxon>
        <taxon>Cellvibrionales</taxon>
        <taxon>Halieaceae</taxon>
        <taxon>Kineobactrum</taxon>
    </lineage>
</organism>
<dbReference type="InterPro" id="IPR048279">
    <property type="entry name" value="MdtK-like"/>
</dbReference>
<sequence length="462" mass="49511">MGSQKITEENHRLARHESTSGRVWQLAWPTIISNLLFTTVGFMHIKIAAGLGTSAVAAVTTGHRIFFVVQAILMGLSVAATAVIARHWGANEASRAEMASWTALLLAMVIAGVLSIPVLVAPLQLAGLFGLDPETTTAAAGFIFWLGIFNLFSAANMMIGTALRATGDVLTPLYFLFFSTILNVVFGYLLAFGIGPLPVMGVAGVALGGGAAGSLVTSAFVVCWWRGKFVIRPVRRLNIDWSAARNLMRIAGPAVTEQAVVQVAFLAFFAIVAQYGTKAFAAYGIGISLVAFPIVVGFGFGVATATLVGQQLGAGRPDRAMKTGWRSLRMALVAMLTLSLIMAWHAESLASFMITDPEVASLTVTFIYVICLTQPMMACDFALAGALRGAGDTRFPLFATFVGIIFGRLLPAWLCQSLGLSVFWIFGVMVLDYTLKAIMLLHRYRSKKWLNLPFDRSPGTAL</sequence>
<dbReference type="InterPro" id="IPR050222">
    <property type="entry name" value="MATE_MdtK"/>
</dbReference>
<feature type="transmembrane region" description="Helical" evidence="10">
    <location>
        <begin position="101"/>
        <end position="122"/>
    </location>
</feature>
<comment type="subcellular location">
    <subcellularLocation>
        <location evidence="1">Cell inner membrane</location>
        <topology evidence="1">Multi-pass membrane protein</topology>
    </subcellularLocation>
</comment>
<comment type="caution">
    <text evidence="11">The sequence shown here is derived from an EMBL/GenBank/DDBJ whole genome shotgun (WGS) entry which is preliminary data.</text>
</comment>
<dbReference type="OrthoDB" id="9806302at2"/>
<evidence type="ECO:0000256" key="8">
    <source>
        <dbReference type="ARBA" id="ARBA00023136"/>
    </source>
</evidence>
<evidence type="ECO:0000256" key="1">
    <source>
        <dbReference type="ARBA" id="ARBA00004429"/>
    </source>
</evidence>
<feature type="transmembrane region" description="Helical" evidence="10">
    <location>
        <begin position="142"/>
        <end position="161"/>
    </location>
</feature>
<feature type="transmembrane region" description="Helical" evidence="10">
    <location>
        <begin position="395"/>
        <end position="414"/>
    </location>
</feature>
<dbReference type="Proteomes" id="UP000234845">
    <property type="component" value="Unassembled WGS sequence"/>
</dbReference>
<dbReference type="GO" id="GO:0042910">
    <property type="term" value="F:xenobiotic transmembrane transporter activity"/>
    <property type="evidence" value="ECO:0007669"/>
    <property type="project" value="InterPro"/>
</dbReference>
<dbReference type="AlphaFoldDB" id="A0A2N5XZW3"/>
<keyword evidence="5 10" id="KW-0812">Transmembrane</keyword>
<keyword evidence="4" id="KW-1003">Cell membrane</keyword>
<protein>
    <recommendedName>
        <fullName evidence="9">Multidrug-efflux transporter</fullName>
    </recommendedName>
</protein>
<evidence type="ECO:0000256" key="4">
    <source>
        <dbReference type="ARBA" id="ARBA00022475"/>
    </source>
</evidence>
<evidence type="ECO:0000256" key="2">
    <source>
        <dbReference type="ARBA" id="ARBA00022448"/>
    </source>
</evidence>
<evidence type="ECO:0000256" key="5">
    <source>
        <dbReference type="ARBA" id="ARBA00022692"/>
    </source>
</evidence>